<dbReference type="Pfam" id="PF02738">
    <property type="entry name" value="MoCoBD_1"/>
    <property type="match status" value="1"/>
</dbReference>
<dbReference type="SUPFAM" id="SSF56003">
    <property type="entry name" value="Molybdenum cofactor-binding domain"/>
    <property type="match status" value="2"/>
</dbReference>
<evidence type="ECO:0000259" key="2">
    <source>
        <dbReference type="SMART" id="SM01008"/>
    </source>
</evidence>
<dbReference type="OrthoDB" id="9767994at2"/>
<gene>
    <name evidence="3" type="primary">iorB_2</name>
    <name evidence="3" type="ORF">TRP8649_02828</name>
</gene>
<keyword evidence="3" id="KW-0560">Oxidoreductase</keyword>
<dbReference type="EMBL" id="FXXP01000002">
    <property type="protein sequence ID" value="SMX28702.1"/>
    <property type="molecule type" value="Genomic_DNA"/>
</dbReference>
<evidence type="ECO:0000313" key="4">
    <source>
        <dbReference type="Proteomes" id="UP000225972"/>
    </source>
</evidence>
<dbReference type="Gene3D" id="3.90.1170.50">
    <property type="entry name" value="Aldehyde oxidase/xanthine dehydrogenase, a/b hammerhead"/>
    <property type="match status" value="1"/>
</dbReference>
<evidence type="ECO:0000313" key="3">
    <source>
        <dbReference type="EMBL" id="SMX28702.1"/>
    </source>
</evidence>
<sequence length="745" mass="80313">MANIAKIARRSFLFGSLAIAGGVALGTWYVAKPAPNPLKPGPDEAALNAFVLINQDGVTLIAPRAEMGQGVQTTWAALLAEELDVTLDQVTVLHGEPAHAYFNTAMLGESLNTKGYDDSAFQHLMAQAMGRIGKVLNFQVTGGSTSMRDGYERMRVSGATAREMLKAAAAERLGVDVKQLQTENGQVLAPGGITLPYRELAKEAAKIDPPKVTLRPRSEWKILGKSQPRIDMLGKSTGTAQFGIDTRLPGMKFASLRMSPKRAGMKSFDASAAKSMPGVEKIVDMGDGVAVIASNTWLAMQALDAIEFVWEPADFEASSDEIFAKIESAFEQEPNSAFRDDGDVDQLPAGSETLSAEYRVPFLSHASMEPLNATAWIDGSKLRIWTGTQSPSFVQSACADEAGISAQDVVVETTLMGGAFGRRGEFDYAILATRVAKAVPGTPVQVTWSREEDMTHDFYRPAAIARLRGGLHEGQPVALDVQVSAPSLSDQIMKRWMGRDGGGADRTIIDTAYNQPYGFPNYRARGYKADTKPPLGAWRSVGASFNGFFIEGFVDEMAHAAGQDPLDFRLTLTSAEWEPAYNVLQAVKDMSGWTGTTPEGIGRGVAMVYSFGTPVAMVIEVQDVDGSVRLNEAWIAADPGVALDPSIIEAQLFGGMVYGLSSAMGEEITFADGAVEQQNFPDYEPLRMPQMPKVTVRILETQEHISGIGEPGTPPAPPALANAIFDLTGQRIRQLPLNKEIDFYI</sequence>
<dbReference type="InterPro" id="IPR046867">
    <property type="entry name" value="AldOxase/xan_DH_MoCoBD2"/>
</dbReference>
<organism evidence="3 4">
    <name type="scientific">Pelagimonas phthalicica</name>
    <dbReference type="NCBI Taxonomy" id="1037362"/>
    <lineage>
        <taxon>Bacteria</taxon>
        <taxon>Pseudomonadati</taxon>
        <taxon>Pseudomonadota</taxon>
        <taxon>Alphaproteobacteria</taxon>
        <taxon>Rhodobacterales</taxon>
        <taxon>Roseobacteraceae</taxon>
        <taxon>Pelagimonas</taxon>
    </lineage>
</organism>
<dbReference type="Pfam" id="PF20256">
    <property type="entry name" value="MoCoBD_2"/>
    <property type="match status" value="2"/>
</dbReference>
<dbReference type="PANTHER" id="PTHR47495:SF1">
    <property type="entry name" value="BLL3820 PROTEIN"/>
    <property type="match status" value="1"/>
</dbReference>
<dbReference type="InterPro" id="IPR000674">
    <property type="entry name" value="Ald_Oxase/Xan_DH_a/b"/>
</dbReference>
<keyword evidence="4" id="KW-1185">Reference proteome</keyword>
<dbReference type="PIRSF" id="PIRSF036389">
    <property type="entry name" value="IOR_B"/>
    <property type="match status" value="1"/>
</dbReference>
<dbReference type="PROSITE" id="PS51318">
    <property type="entry name" value="TAT"/>
    <property type="match status" value="1"/>
</dbReference>
<dbReference type="AlphaFoldDB" id="A0A238JFG3"/>
<dbReference type="GO" id="GO:0047121">
    <property type="term" value="F:isoquinoline 1-oxidoreductase activity"/>
    <property type="evidence" value="ECO:0007669"/>
    <property type="project" value="UniProtKB-EC"/>
</dbReference>
<dbReference type="InterPro" id="IPR036856">
    <property type="entry name" value="Ald_Oxase/Xan_DH_a/b_sf"/>
</dbReference>
<feature type="domain" description="Aldehyde oxidase/xanthine dehydrogenase a/b hammerhead" evidence="2">
    <location>
        <begin position="237"/>
        <end position="314"/>
    </location>
</feature>
<evidence type="ECO:0000256" key="1">
    <source>
        <dbReference type="SAM" id="Phobius"/>
    </source>
</evidence>
<dbReference type="InterPro" id="IPR052516">
    <property type="entry name" value="N-heterocyclic_Hydroxylase"/>
</dbReference>
<dbReference type="SUPFAM" id="SSF54665">
    <property type="entry name" value="CO dehydrogenase molybdoprotein N-domain-like"/>
    <property type="match status" value="1"/>
</dbReference>
<dbReference type="Proteomes" id="UP000225972">
    <property type="component" value="Unassembled WGS sequence"/>
</dbReference>
<dbReference type="EC" id="1.3.99.16" evidence="3"/>
<dbReference type="InterPro" id="IPR008274">
    <property type="entry name" value="AldOxase/xan_DH_MoCoBD1"/>
</dbReference>
<dbReference type="InterPro" id="IPR037165">
    <property type="entry name" value="AldOxase/xan_DH_Mopterin-bd_sf"/>
</dbReference>
<name>A0A238JFG3_9RHOB</name>
<dbReference type="Gene3D" id="3.30.365.10">
    <property type="entry name" value="Aldehyde oxidase/xanthine dehydrogenase, molybdopterin binding domain"/>
    <property type="match status" value="4"/>
</dbReference>
<keyword evidence="1" id="KW-0812">Transmembrane</keyword>
<reference evidence="4" key="1">
    <citation type="submission" date="2017-05" db="EMBL/GenBank/DDBJ databases">
        <authorList>
            <person name="Rodrigo-Torres L."/>
            <person name="Arahal R. D."/>
            <person name="Lucena T."/>
        </authorList>
    </citation>
    <scope>NUCLEOTIDE SEQUENCE [LARGE SCALE GENOMIC DNA]</scope>
    <source>
        <strain evidence="4">CECT 8649</strain>
    </source>
</reference>
<feature type="transmembrane region" description="Helical" evidence="1">
    <location>
        <begin position="12"/>
        <end position="31"/>
    </location>
</feature>
<dbReference type="InterPro" id="IPR012368">
    <property type="entry name" value="OxRdtase_Mopterin-bd_su_IorB"/>
</dbReference>
<keyword evidence="1" id="KW-1133">Transmembrane helix</keyword>
<dbReference type="PANTHER" id="PTHR47495">
    <property type="entry name" value="ALDEHYDE DEHYDROGENASE"/>
    <property type="match status" value="1"/>
</dbReference>
<protein>
    <submittedName>
        <fullName evidence="3">Isoquinoline 1-oxidoreductase subunit beta</fullName>
        <ecNumber evidence="3">1.3.99.16</ecNumber>
    </submittedName>
</protein>
<dbReference type="InterPro" id="IPR006311">
    <property type="entry name" value="TAT_signal"/>
</dbReference>
<dbReference type="SMART" id="SM01008">
    <property type="entry name" value="Ald_Xan_dh_C"/>
    <property type="match status" value="1"/>
</dbReference>
<dbReference type="RefSeq" id="WP_099246238.1">
    <property type="nucleotide sequence ID" value="NZ_FXXP01000002.1"/>
</dbReference>
<proteinExistence type="predicted"/>
<accession>A0A238JFG3</accession>
<keyword evidence="1" id="KW-0472">Membrane</keyword>